<reference evidence="1" key="1">
    <citation type="submission" date="2022-07" db="EMBL/GenBank/DDBJ databases">
        <authorList>
            <person name="Macas J."/>
            <person name="Novak P."/>
            <person name="Neumann P."/>
        </authorList>
    </citation>
    <scope>NUCLEOTIDE SEQUENCE</scope>
</reference>
<gene>
    <name evidence="1" type="ORF">CEPIT_LOCUS27053</name>
</gene>
<proteinExistence type="predicted"/>
<accession>A0AAV0ERQ2</accession>
<keyword evidence="2" id="KW-1185">Reference proteome</keyword>
<name>A0AAV0ERQ2_9ASTE</name>
<sequence length="128" mass="15072">MWWVGNGLNIKVWEDTWLSGCPPMKISILNLNIHGKVTLLRKTWQDEVWGKMFQEAPLTSFVEVLNWVMEHMWKGLYGFITSCWVVWTCRNKAIFEQSEPKVELIRAGFQCYVEDYQKYATNVYSAPS</sequence>
<dbReference type="AlphaFoldDB" id="A0AAV0ERQ2"/>
<protein>
    <recommendedName>
        <fullName evidence="3">Reverse transcriptase zinc-binding domain-containing protein</fullName>
    </recommendedName>
</protein>
<dbReference type="Proteomes" id="UP001152523">
    <property type="component" value="Unassembled WGS sequence"/>
</dbReference>
<organism evidence="1 2">
    <name type="scientific">Cuscuta epithymum</name>
    <dbReference type="NCBI Taxonomy" id="186058"/>
    <lineage>
        <taxon>Eukaryota</taxon>
        <taxon>Viridiplantae</taxon>
        <taxon>Streptophyta</taxon>
        <taxon>Embryophyta</taxon>
        <taxon>Tracheophyta</taxon>
        <taxon>Spermatophyta</taxon>
        <taxon>Magnoliopsida</taxon>
        <taxon>eudicotyledons</taxon>
        <taxon>Gunneridae</taxon>
        <taxon>Pentapetalae</taxon>
        <taxon>asterids</taxon>
        <taxon>lamiids</taxon>
        <taxon>Solanales</taxon>
        <taxon>Convolvulaceae</taxon>
        <taxon>Cuscuteae</taxon>
        <taxon>Cuscuta</taxon>
        <taxon>Cuscuta subgen. Cuscuta</taxon>
    </lineage>
</organism>
<comment type="caution">
    <text evidence="1">The sequence shown here is derived from an EMBL/GenBank/DDBJ whole genome shotgun (WGS) entry which is preliminary data.</text>
</comment>
<evidence type="ECO:0000313" key="2">
    <source>
        <dbReference type="Proteomes" id="UP001152523"/>
    </source>
</evidence>
<evidence type="ECO:0000313" key="1">
    <source>
        <dbReference type="EMBL" id="CAH9125818.1"/>
    </source>
</evidence>
<evidence type="ECO:0008006" key="3">
    <source>
        <dbReference type="Google" id="ProtNLM"/>
    </source>
</evidence>
<dbReference type="EMBL" id="CAMAPF010000938">
    <property type="protein sequence ID" value="CAH9125818.1"/>
    <property type="molecule type" value="Genomic_DNA"/>
</dbReference>